<sequence length="51" mass="5336">MTSVGTHGDPIVFFTGPGTRTARNPPRDPRMARSITPADKPFEPVATAGVG</sequence>
<name>A0ABY9ZYA0_9ACTN</name>
<keyword evidence="3" id="KW-1185">Reference proteome</keyword>
<organism evidence="2 3">
    <name type="scientific">Micromonospora halotolerans</name>
    <dbReference type="NCBI Taxonomy" id="709879"/>
    <lineage>
        <taxon>Bacteria</taxon>
        <taxon>Bacillati</taxon>
        <taxon>Actinomycetota</taxon>
        <taxon>Actinomycetes</taxon>
        <taxon>Micromonosporales</taxon>
        <taxon>Micromonosporaceae</taxon>
        <taxon>Micromonospora</taxon>
    </lineage>
</organism>
<protein>
    <submittedName>
        <fullName evidence="2">Uncharacterized protein</fullName>
    </submittedName>
</protein>
<dbReference type="Proteomes" id="UP001303001">
    <property type="component" value="Chromosome"/>
</dbReference>
<proteinExistence type="predicted"/>
<gene>
    <name evidence="2" type="ORF">RMN56_02385</name>
</gene>
<evidence type="ECO:0000313" key="3">
    <source>
        <dbReference type="Proteomes" id="UP001303001"/>
    </source>
</evidence>
<dbReference type="EMBL" id="CP134876">
    <property type="protein sequence ID" value="WNM40234.1"/>
    <property type="molecule type" value="Genomic_DNA"/>
</dbReference>
<reference evidence="2 3" key="1">
    <citation type="submission" date="2023-09" db="EMBL/GenBank/DDBJ databases">
        <title>Micromonospora halotolerans DSM 45598 genome sequence.</title>
        <authorList>
            <person name="Mo P."/>
        </authorList>
    </citation>
    <scope>NUCLEOTIDE SEQUENCE [LARGE SCALE GENOMIC DNA]</scope>
    <source>
        <strain evidence="2 3">DSM 45598</strain>
    </source>
</reference>
<evidence type="ECO:0000256" key="1">
    <source>
        <dbReference type="SAM" id="MobiDB-lite"/>
    </source>
</evidence>
<feature type="region of interest" description="Disordered" evidence="1">
    <location>
        <begin position="1"/>
        <end position="51"/>
    </location>
</feature>
<accession>A0ABY9ZYA0</accession>
<evidence type="ECO:0000313" key="2">
    <source>
        <dbReference type="EMBL" id="WNM40234.1"/>
    </source>
</evidence>
<dbReference type="RefSeq" id="WP_313722225.1">
    <property type="nucleotide sequence ID" value="NZ_CP134876.1"/>
</dbReference>